<dbReference type="Gene3D" id="3.40.50.620">
    <property type="entry name" value="HUPs"/>
    <property type="match status" value="1"/>
</dbReference>
<dbReference type="CDD" id="cd01998">
    <property type="entry name" value="MnmA_TRMU-like"/>
    <property type="match status" value="1"/>
</dbReference>
<evidence type="ECO:0000256" key="4">
    <source>
        <dbReference type="ARBA" id="ARBA00022741"/>
    </source>
</evidence>
<dbReference type="InterPro" id="IPR023382">
    <property type="entry name" value="MnmA-like_central_sf"/>
</dbReference>
<feature type="region of interest" description="Interaction with tRNA" evidence="9">
    <location>
        <begin position="304"/>
        <end position="305"/>
    </location>
</feature>
<feature type="binding site" evidence="9">
    <location>
        <position position="127"/>
    </location>
    <ligand>
        <name>ATP</name>
        <dbReference type="ChEBI" id="CHEBI:30616"/>
    </ligand>
</feature>
<feature type="domain" description="tRNA-specific 2-thiouridylase MnmA-like central" evidence="11">
    <location>
        <begin position="207"/>
        <end position="269"/>
    </location>
</feature>
<dbReference type="InterPro" id="IPR004506">
    <property type="entry name" value="MnmA-like"/>
</dbReference>
<dbReference type="HAMAP" id="MF_00144">
    <property type="entry name" value="tRNA_thiouridyl_MnmA"/>
    <property type="match status" value="1"/>
</dbReference>
<comment type="similarity">
    <text evidence="9">Belongs to the MnmA/TRMU family.</text>
</comment>
<evidence type="ECO:0000256" key="7">
    <source>
        <dbReference type="ARBA" id="ARBA00023157"/>
    </source>
</evidence>
<sequence>MTSKKQKILVGLSGGVDSAVAAYLLKKQGHQVSAGFMKNFSNKVNLKGSCPWKEDKLEAYRVATFLKIPIQTFDFEKEYKDIVVKYLFDSYQKGLTPNPDILCNNEIKFKLFLDKAMALGFDQIATGHYAQIRKDKNGFHLLRGKDTNKDQSYFLAGLNQKQLAKSLFPIGEITKPEVRKLAQKIKLPNANRPDSQGICFIGKVSLKDFLQQKIKPKKGNIVDTKGNVLGQHQGVFYYTIGQRKGIDLGQGGPWYVVKKDVQNNVLTVSNKDQAELFTKQIKVKNWHWINKKYQFPLSAIAQIRYRQEPQKVKIIISSSEVEKSKKIIISSSKSRVSSRDASRNLVLDRLEQEYTATFSKPQKGVAAGQILAVYKKDELVASAIII</sequence>
<dbReference type="Gene3D" id="2.30.30.280">
    <property type="entry name" value="Adenine nucleotide alpha hydrolases-like domains"/>
    <property type="match status" value="1"/>
</dbReference>
<dbReference type="GO" id="GO:0002143">
    <property type="term" value="P:tRNA wobble position uridine thiolation"/>
    <property type="evidence" value="ECO:0007669"/>
    <property type="project" value="TreeGrafter"/>
</dbReference>
<dbReference type="GO" id="GO:0005737">
    <property type="term" value="C:cytoplasm"/>
    <property type="evidence" value="ECO:0007669"/>
    <property type="project" value="UniProtKB-SubCell"/>
</dbReference>
<evidence type="ECO:0000256" key="1">
    <source>
        <dbReference type="ARBA" id="ARBA00022555"/>
    </source>
</evidence>
<dbReference type="Gene3D" id="2.40.30.10">
    <property type="entry name" value="Translation factors"/>
    <property type="match status" value="1"/>
</dbReference>
<evidence type="ECO:0000256" key="5">
    <source>
        <dbReference type="ARBA" id="ARBA00022840"/>
    </source>
</evidence>
<dbReference type="Proteomes" id="UP000230564">
    <property type="component" value="Unassembled WGS sequence"/>
</dbReference>
<dbReference type="GO" id="GO:0103016">
    <property type="term" value="F:tRNA-uridine 2-sulfurtransferase activity"/>
    <property type="evidence" value="ECO:0007669"/>
    <property type="project" value="UniProtKB-EC"/>
</dbReference>
<dbReference type="NCBIfam" id="NF001138">
    <property type="entry name" value="PRK00143.1"/>
    <property type="match status" value="1"/>
</dbReference>
<proteinExistence type="inferred from homology"/>
<name>A0A2H0NBK2_9BACT</name>
<comment type="caution">
    <text evidence="9">Lacks conserved residue(s) required for the propagation of feature annotation.</text>
</comment>
<feature type="domain" description="tRNA-specific 2-thiouridylase MnmA-like C-terminal" evidence="10">
    <location>
        <begin position="349"/>
        <end position="385"/>
    </location>
</feature>
<feature type="region of interest" description="Interaction with target base in tRNA" evidence="9">
    <location>
        <begin position="98"/>
        <end position="100"/>
    </location>
</feature>
<dbReference type="FunFam" id="2.30.30.280:FF:000001">
    <property type="entry name" value="tRNA-specific 2-thiouridylase MnmA"/>
    <property type="match status" value="1"/>
</dbReference>
<evidence type="ECO:0000256" key="8">
    <source>
        <dbReference type="ARBA" id="ARBA00051542"/>
    </source>
</evidence>
<comment type="subcellular location">
    <subcellularLocation>
        <location evidence="9">Cytoplasm</location>
    </subcellularLocation>
</comment>
<dbReference type="InterPro" id="IPR046885">
    <property type="entry name" value="MnmA-like_C"/>
</dbReference>
<accession>A0A2H0NBK2</accession>
<feature type="site" description="Interaction with tRNA" evidence="9">
    <location>
        <position position="369"/>
    </location>
</feature>
<keyword evidence="1 9" id="KW-0820">tRNA-binding</keyword>
<dbReference type="PANTHER" id="PTHR11933">
    <property type="entry name" value="TRNA 5-METHYLAMINOMETHYL-2-THIOURIDYLATE -METHYLTRANSFERASE"/>
    <property type="match status" value="1"/>
</dbReference>
<feature type="region of interest" description="Interaction with tRNA" evidence="9">
    <location>
        <begin position="149"/>
        <end position="151"/>
    </location>
</feature>
<dbReference type="EMBL" id="PCWQ01000015">
    <property type="protein sequence ID" value="PIR06268.1"/>
    <property type="molecule type" value="Genomic_DNA"/>
</dbReference>
<dbReference type="EC" id="2.8.1.13" evidence="9"/>
<dbReference type="Pfam" id="PF20258">
    <property type="entry name" value="tRNA_Me_trans_C"/>
    <property type="match status" value="1"/>
</dbReference>
<dbReference type="SUPFAM" id="SSF52402">
    <property type="entry name" value="Adenine nucleotide alpha hydrolases-like"/>
    <property type="match status" value="1"/>
</dbReference>
<evidence type="ECO:0000256" key="3">
    <source>
        <dbReference type="ARBA" id="ARBA00022694"/>
    </source>
</evidence>
<keyword evidence="9" id="KW-0963">Cytoplasm</keyword>
<comment type="caution">
    <text evidence="12">The sequence shown here is derived from an EMBL/GenBank/DDBJ whole genome shotgun (WGS) entry which is preliminary data.</text>
</comment>
<dbReference type="InterPro" id="IPR046884">
    <property type="entry name" value="MnmA-like_central"/>
</dbReference>
<protein>
    <recommendedName>
        <fullName evidence="9">tRNA-specific 2-thiouridylase MnmA</fullName>
        <ecNumber evidence="9">2.8.1.13</ecNumber>
    </recommendedName>
</protein>
<organism evidence="12 13">
    <name type="scientific">Candidatus Komeilibacteria bacterium CG11_big_fil_rev_8_21_14_0_20_36_20</name>
    <dbReference type="NCBI Taxonomy" id="1974477"/>
    <lineage>
        <taxon>Bacteria</taxon>
        <taxon>Candidatus Komeiliibacteriota</taxon>
    </lineage>
</organism>
<comment type="function">
    <text evidence="9">Catalyzes the 2-thiolation of uridine at the wobble position (U34) of tRNA, leading to the formation of s(2)U34.</text>
</comment>
<dbReference type="NCBIfam" id="TIGR00420">
    <property type="entry name" value="trmU"/>
    <property type="match status" value="1"/>
</dbReference>
<evidence type="ECO:0000313" key="12">
    <source>
        <dbReference type="EMBL" id="PIR06268.1"/>
    </source>
</evidence>
<keyword evidence="4 9" id="KW-0547">Nucleotide-binding</keyword>
<dbReference type="GO" id="GO:0000049">
    <property type="term" value="F:tRNA binding"/>
    <property type="evidence" value="ECO:0007669"/>
    <property type="project" value="UniProtKB-KW"/>
</dbReference>
<evidence type="ECO:0000256" key="9">
    <source>
        <dbReference type="HAMAP-Rule" id="MF_00144"/>
    </source>
</evidence>
<keyword evidence="3 9" id="KW-0819">tRNA processing</keyword>
<keyword evidence="2 9" id="KW-0808">Transferase</keyword>
<keyword evidence="7" id="KW-1015">Disulfide bond</keyword>
<dbReference type="Pfam" id="PF03054">
    <property type="entry name" value="tRNA_Me_trans"/>
    <property type="match status" value="1"/>
</dbReference>
<comment type="catalytic activity">
    <reaction evidence="8 9">
        <text>S-sulfanyl-L-cysteinyl-[protein] + uridine(34) in tRNA + AH2 + ATP = 2-thiouridine(34) in tRNA + L-cysteinyl-[protein] + A + AMP + diphosphate + H(+)</text>
        <dbReference type="Rhea" id="RHEA:47032"/>
        <dbReference type="Rhea" id="RHEA-COMP:10131"/>
        <dbReference type="Rhea" id="RHEA-COMP:11726"/>
        <dbReference type="Rhea" id="RHEA-COMP:11727"/>
        <dbReference type="Rhea" id="RHEA-COMP:11728"/>
        <dbReference type="ChEBI" id="CHEBI:13193"/>
        <dbReference type="ChEBI" id="CHEBI:15378"/>
        <dbReference type="ChEBI" id="CHEBI:17499"/>
        <dbReference type="ChEBI" id="CHEBI:29950"/>
        <dbReference type="ChEBI" id="CHEBI:30616"/>
        <dbReference type="ChEBI" id="CHEBI:33019"/>
        <dbReference type="ChEBI" id="CHEBI:61963"/>
        <dbReference type="ChEBI" id="CHEBI:65315"/>
        <dbReference type="ChEBI" id="CHEBI:87170"/>
        <dbReference type="ChEBI" id="CHEBI:456215"/>
        <dbReference type="EC" id="2.8.1.13"/>
    </reaction>
</comment>
<keyword evidence="6 9" id="KW-0694">RNA-binding</keyword>
<reference evidence="12 13" key="1">
    <citation type="submission" date="2017-09" db="EMBL/GenBank/DDBJ databases">
        <title>Depth-based differentiation of microbial function through sediment-hosted aquifers and enrichment of novel symbionts in the deep terrestrial subsurface.</title>
        <authorList>
            <person name="Probst A.J."/>
            <person name="Ladd B."/>
            <person name="Jarett J.K."/>
            <person name="Geller-Mcgrath D.E."/>
            <person name="Sieber C.M."/>
            <person name="Emerson J.B."/>
            <person name="Anantharaman K."/>
            <person name="Thomas B.C."/>
            <person name="Malmstrom R."/>
            <person name="Stieglmeier M."/>
            <person name="Klingl A."/>
            <person name="Woyke T."/>
            <person name="Ryan C.M."/>
            <person name="Banfield J.F."/>
        </authorList>
    </citation>
    <scope>NUCLEOTIDE SEQUENCE [LARGE SCALE GENOMIC DNA]</scope>
    <source>
        <strain evidence="12">CG11_big_fil_rev_8_21_14_0_20_36_20</strain>
    </source>
</reference>
<dbReference type="GO" id="GO:0005524">
    <property type="term" value="F:ATP binding"/>
    <property type="evidence" value="ECO:0007669"/>
    <property type="project" value="UniProtKB-KW"/>
</dbReference>
<dbReference type="PANTHER" id="PTHR11933:SF5">
    <property type="entry name" value="MITOCHONDRIAL TRNA-SPECIFIC 2-THIOURIDYLASE 1"/>
    <property type="match status" value="1"/>
</dbReference>
<evidence type="ECO:0000313" key="13">
    <source>
        <dbReference type="Proteomes" id="UP000230564"/>
    </source>
</evidence>
<evidence type="ECO:0000259" key="10">
    <source>
        <dbReference type="Pfam" id="PF20258"/>
    </source>
</evidence>
<dbReference type="AlphaFoldDB" id="A0A2H0NBK2"/>
<dbReference type="InterPro" id="IPR014729">
    <property type="entry name" value="Rossmann-like_a/b/a_fold"/>
</dbReference>
<evidence type="ECO:0000256" key="2">
    <source>
        <dbReference type="ARBA" id="ARBA00022679"/>
    </source>
</evidence>
<dbReference type="Pfam" id="PF20259">
    <property type="entry name" value="tRNA_Me_trans_M"/>
    <property type="match status" value="1"/>
</dbReference>
<evidence type="ECO:0000256" key="6">
    <source>
        <dbReference type="ARBA" id="ARBA00022884"/>
    </source>
</evidence>
<feature type="active site" description="Cysteine persulfide intermediate" evidence="9">
    <location>
        <position position="199"/>
    </location>
</feature>
<keyword evidence="5 9" id="KW-0067">ATP-binding</keyword>
<feature type="active site" description="Nucleophile" evidence="9">
    <location>
        <position position="103"/>
    </location>
</feature>
<gene>
    <name evidence="9" type="primary">mnmA</name>
    <name evidence="12" type="ORF">COV55_04500</name>
</gene>
<dbReference type="FunFam" id="3.40.50.620:FF:000115">
    <property type="entry name" value="tRNA-specific 2-thiouridylase MnmA"/>
    <property type="match status" value="1"/>
</dbReference>
<feature type="site" description="Interaction with tRNA" evidence="9">
    <location>
        <position position="128"/>
    </location>
</feature>
<feature type="binding site" evidence="9">
    <location>
        <begin position="11"/>
        <end position="18"/>
    </location>
    <ligand>
        <name>ATP</name>
        <dbReference type="ChEBI" id="CHEBI:30616"/>
    </ligand>
</feature>
<feature type="binding site" evidence="9">
    <location>
        <position position="37"/>
    </location>
    <ligand>
        <name>ATP</name>
        <dbReference type="ChEBI" id="CHEBI:30616"/>
    </ligand>
</feature>
<evidence type="ECO:0000259" key="11">
    <source>
        <dbReference type="Pfam" id="PF20259"/>
    </source>
</evidence>